<evidence type="ECO:0000313" key="9">
    <source>
        <dbReference type="EMBL" id="EHO41430.1"/>
    </source>
</evidence>
<dbReference type="EMBL" id="CM001402">
    <property type="protein sequence ID" value="EHO41430.1"/>
    <property type="molecule type" value="Genomic_DNA"/>
</dbReference>
<keyword evidence="4 6" id="KW-1133">Transmembrane helix</keyword>
<comment type="subcellular location">
    <subcellularLocation>
        <location evidence="1">Cell membrane</location>
        <topology evidence="1">Multi-pass membrane protein</topology>
    </subcellularLocation>
</comment>
<dbReference type="SUPFAM" id="SSF56281">
    <property type="entry name" value="Metallo-hydrolase/oxidoreductase"/>
    <property type="match status" value="1"/>
</dbReference>
<dbReference type="PANTHER" id="PTHR30619">
    <property type="entry name" value="DNA INTERNALIZATION/COMPETENCE PROTEIN COMEC/REC2"/>
    <property type="match status" value="1"/>
</dbReference>
<gene>
    <name evidence="8" type="ORF">Cabys_558</name>
    <name evidence="9" type="ORF">Calab_1814</name>
</gene>
<protein>
    <submittedName>
        <fullName evidence="8 9">Competence protein ComEC</fullName>
    </submittedName>
</protein>
<feature type="transmembrane region" description="Helical" evidence="6">
    <location>
        <begin position="507"/>
        <end position="524"/>
    </location>
</feature>
<dbReference type="EMBL" id="CP018099">
    <property type="protein sequence ID" value="APF17309.1"/>
    <property type="molecule type" value="Genomic_DNA"/>
</dbReference>
<dbReference type="GO" id="GO:0005886">
    <property type="term" value="C:plasma membrane"/>
    <property type="evidence" value="ECO:0007669"/>
    <property type="project" value="UniProtKB-SubCell"/>
</dbReference>
<keyword evidence="5 6" id="KW-0472">Membrane</keyword>
<keyword evidence="3 6" id="KW-0812">Transmembrane</keyword>
<feature type="transmembrane region" description="Helical" evidence="6">
    <location>
        <begin position="56"/>
        <end position="74"/>
    </location>
</feature>
<sequence length="796" mass="89600" precursor="true">MAFINRHHALITAVCFASGLAAAFHFLRFLNERLILFVFFVLLAALFAAYRFRLKIFYGLALLVFFWAGLVLGFNHFSCFARDHLIFQPWSKASGFSGWISSAEYKKNGQNRYVLQCETIRIDSLEKAATGKILLWQKEGNFRLKYGQRIFINSSLSLPPLPGNPGEFNFRRYLNFKGIFFQCHITSEQIQILPGHKGSVFQRFVLIPLQNRIRHVIQANIPQPTSHLAQALILGERQNLDRELYQQFQKTGVVHVLAISGLHVGFVLLLFILLFGMLPVSYRQKYTLAFFFLALFVALVNFKAPVVRASLMAVLYFTLNELQRRPSSLNILGLAALIILLFDPDQLFQPGFQFSFAAVGGILFGYPHLKRMVPFNPERSVAKKLNRWILQPAMVSLAAVLATTPLTWWYYGTIQTGAVLINLFIIPAMGTIVTLSLMLVLLGLTGVPIVQGLGLLIHFIFGFVKKSIAFLAAWPFVQIHTGHPSLIIVLLTALIVFYLYQAHSRSARLKVLLFVSLLVLFTAFKTEKHLRVTFINVGQGDASLIQLPHGAAMLIDGGEKRPWLNAGERYVAPLLRYFAVRRLKYAIATHAHTDHFGGLMTVLQNFTVDTVVVSPYADRTKSYLQFLALAKQKGIPVKQVRRGDRLFPAENVRCYILHPYGDFTLAQKRNGSEVNNSSLVVKLCYGETSFLFTGDAQKEVEQTLGAYHDFLKSSVLKAGHHGSVTSTTEPFLSLVLPEFSVISVGKKNKFKHPSPVVLSRLKSTHIPALRTDRLGAIVFESDGQKIRLINWRNGLN</sequence>
<dbReference type="Proteomes" id="UP000004671">
    <property type="component" value="Chromosome"/>
</dbReference>
<dbReference type="eggNOG" id="COG2333">
    <property type="taxonomic scope" value="Bacteria"/>
</dbReference>
<dbReference type="InParanoid" id="H1XT01"/>
<dbReference type="Pfam" id="PF00753">
    <property type="entry name" value="Lactamase_B"/>
    <property type="match status" value="1"/>
</dbReference>
<feature type="transmembrane region" description="Helical" evidence="6">
    <location>
        <begin position="252"/>
        <end position="278"/>
    </location>
</feature>
<feature type="transmembrane region" description="Helical" evidence="6">
    <location>
        <begin position="388"/>
        <end position="411"/>
    </location>
</feature>
<dbReference type="NCBIfam" id="TIGR00361">
    <property type="entry name" value="ComEC_Rec2"/>
    <property type="match status" value="1"/>
</dbReference>
<dbReference type="Proteomes" id="UP000183868">
    <property type="component" value="Chromosome"/>
</dbReference>
<feature type="transmembrane region" description="Helical" evidence="6">
    <location>
        <begin position="483"/>
        <end position="500"/>
    </location>
</feature>
<dbReference type="PANTHER" id="PTHR30619:SF1">
    <property type="entry name" value="RECOMBINATION PROTEIN 2"/>
    <property type="match status" value="1"/>
</dbReference>
<dbReference type="InterPro" id="IPR036866">
    <property type="entry name" value="RibonucZ/Hydroxyglut_hydro"/>
</dbReference>
<feature type="transmembrane region" description="Helical" evidence="6">
    <location>
        <begin position="34"/>
        <end position="50"/>
    </location>
</feature>
<feature type="transmembrane region" description="Helical" evidence="6">
    <location>
        <begin position="6"/>
        <end position="27"/>
    </location>
</feature>
<dbReference type="FunCoup" id="H1XT01">
    <property type="interactions" value="182"/>
</dbReference>
<reference evidence="9 10" key="1">
    <citation type="submission" date="2011-09" db="EMBL/GenBank/DDBJ databases">
        <title>The permanent draft genome of Caldithrix abyssi DSM 13497.</title>
        <authorList>
            <consortium name="US DOE Joint Genome Institute (JGI-PGF)"/>
            <person name="Lucas S."/>
            <person name="Han J."/>
            <person name="Lapidus A."/>
            <person name="Bruce D."/>
            <person name="Goodwin L."/>
            <person name="Pitluck S."/>
            <person name="Peters L."/>
            <person name="Kyrpides N."/>
            <person name="Mavromatis K."/>
            <person name="Ivanova N."/>
            <person name="Mikhailova N."/>
            <person name="Chertkov O."/>
            <person name="Detter J.C."/>
            <person name="Tapia R."/>
            <person name="Han C."/>
            <person name="Land M."/>
            <person name="Hauser L."/>
            <person name="Markowitz V."/>
            <person name="Cheng J.-F."/>
            <person name="Hugenholtz P."/>
            <person name="Woyke T."/>
            <person name="Wu D."/>
            <person name="Spring S."/>
            <person name="Brambilla E."/>
            <person name="Klenk H.-P."/>
            <person name="Eisen J.A."/>
        </authorList>
    </citation>
    <scope>NUCLEOTIDE SEQUENCE [LARGE SCALE GENOMIC DNA]</scope>
    <source>
        <strain evidence="9 10">DSM 13497</strain>
    </source>
</reference>
<dbReference type="KEGG" id="caby:Cabys_558"/>
<dbReference type="AlphaFoldDB" id="H1XT01"/>
<feature type="transmembrane region" description="Helical" evidence="6">
    <location>
        <begin position="348"/>
        <end position="367"/>
    </location>
</feature>
<evidence type="ECO:0000256" key="4">
    <source>
        <dbReference type="ARBA" id="ARBA00022989"/>
    </source>
</evidence>
<name>H1XT01_CALAY</name>
<evidence type="ECO:0000313" key="11">
    <source>
        <dbReference type="Proteomes" id="UP000183868"/>
    </source>
</evidence>
<feature type="domain" description="Metallo-beta-lactamase" evidence="7">
    <location>
        <begin position="539"/>
        <end position="746"/>
    </location>
</feature>
<dbReference type="NCBIfam" id="TIGR00360">
    <property type="entry name" value="ComEC_N-term"/>
    <property type="match status" value="1"/>
</dbReference>
<dbReference type="Pfam" id="PF03772">
    <property type="entry name" value="Competence"/>
    <property type="match status" value="1"/>
</dbReference>
<evidence type="ECO:0000256" key="1">
    <source>
        <dbReference type="ARBA" id="ARBA00004651"/>
    </source>
</evidence>
<dbReference type="InterPro" id="IPR004477">
    <property type="entry name" value="ComEC_N"/>
</dbReference>
<evidence type="ECO:0000313" key="8">
    <source>
        <dbReference type="EMBL" id="APF17309.1"/>
    </source>
</evidence>
<dbReference type="InterPro" id="IPR052159">
    <property type="entry name" value="Competence_DNA_uptake"/>
</dbReference>
<accession>H1XT01</accession>
<dbReference type="InterPro" id="IPR004797">
    <property type="entry name" value="Competence_ComEC/Rec2"/>
</dbReference>
<dbReference type="InterPro" id="IPR025405">
    <property type="entry name" value="DUF4131"/>
</dbReference>
<evidence type="ECO:0000256" key="3">
    <source>
        <dbReference type="ARBA" id="ARBA00022692"/>
    </source>
</evidence>
<evidence type="ECO:0000256" key="2">
    <source>
        <dbReference type="ARBA" id="ARBA00022475"/>
    </source>
</evidence>
<organism evidence="9 10">
    <name type="scientific">Caldithrix abyssi DSM 13497</name>
    <dbReference type="NCBI Taxonomy" id="880073"/>
    <lineage>
        <taxon>Bacteria</taxon>
        <taxon>Pseudomonadati</taxon>
        <taxon>Calditrichota</taxon>
        <taxon>Calditrichia</taxon>
        <taxon>Calditrichales</taxon>
        <taxon>Calditrichaceae</taxon>
        <taxon>Caldithrix</taxon>
    </lineage>
</organism>
<evidence type="ECO:0000313" key="10">
    <source>
        <dbReference type="Proteomes" id="UP000004671"/>
    </source>
</evidence>
<dbReference type="CDD" id="cd07731">
    <property type="entry name" value="ComA-like_MBL-fold"/>
    <property type="match status" value="1"/>
</dbReference>
<feature type="transmembrane region" description="Helical" evidence="6">
    <location>
        <begin position="326"/>
        <end position="342"/>
    </location>
</feature>
<dbReference type="SMART" id="SM00849">
    <property type="entry name" value="Lactamase_B"/>
    <property type="match status" value="1"/>
</dbReference>
<keyword evidence="2" id="KW-1003">Cell membrane</keyword>
<dbReference type="PaxDb" id="880073-Calab_1814"/>
<dbReference type="OrthoDB" id="9761531at2"/>
<feature type="transmembrane region" description="Helical" evidence="6">
    <location>
        <begin position="417"/>
        <end position="444"/>
    </location>
</feature>
<keyword evidence="10" id="KW-1185">Reference proteome</keyword>
<dbReference type="Gene3D" id="3.60.15.10">
    <property type="entry name" value="Ribonuclease Z/Hydroxyacylglutathione hydrolase-like"/>
    <property type="match status" value="1"/>
</dbReference>
<dbReference type="eggNOG" id="COG0658">
    <property type="taxonomic scope" value="Bacteria"/>
</dbReference>
<reference evidence="8 11" key="2">
    <citation type="submission" date="2016-11" db="EMBL/GenBank/DDBJ databases">
        <title>Genomic analysis of Caldithrix abyssi and proposal of a novel bacterial phylum Caldithrichaeota.</title>
        <authorList>
            <person name="Kublanov I."/>
            <person name="Sigalova O."/>
            <person name="Gavrilov S."/>
            <person name="Lebedinsky A."/>
            <person name="Ivanova N."/>
            <person name="Daum C."/>
            <person name="Reddy T."/>
            <person name="Klenk H.P."/>
            <person name="Goker M."/>
            <person name="Reva O."/>
            <person name="Miroshnichenko M."/>
            <person name="Kyprides N."/>
            <person name="Woyke T."/>
            <person name="Gelfand M."/>
        </authorList>
    </citation>
    <scope>NUCLEOTIDE SEQUENCE [LARGE SCALE GENOMIC DNA]</scope>
    <source>
        <strain evidence="8 11">LF13</strain>
    </source>
</reference>
<evidence type="ECO:0000259" key="7">
    <source>
        <dbReference type="SMART" id="SM00849"/>
    </source>
</evidence>
<feature type="transmembrane region" description="Helical" evidence="6">
    <location>
        <begin position="456"/>
        <end position="477"/>
    </location>
</feature>
<dbReference type="HOGENOM" id="CLU_010363_2_1_0"/>
<evidence type="ECO:0000256" key="6">
    <source>
        <dbReference type="SAM" id="Phobius"/>
    </source>
</evidence>
<dbReference type="RefSeq" id="WP_006928561.1">
    <property type="nucleotide sequence ID" value="NZ_CM001402.1"/>
</dbReference>
<dbReference type="InterPro" id="IPR035681">
    <property type="entry name" value="ComA-like_MBL"/>
</dbReference>
<dbReference type="Pfam" id="PF13567">
    <property type="entry name" value="DUF4131"/>
    <property type="match status" value="1"/>
</dbReference>
<evidence type="ECO:0000256" key="5">
    <source>
        <dbReference type="ARBA" id="ARBA00023136"/>
    </source>
</evidence>
<feature type="transmembrane region" description="Helical" evidence="6">
    <location>
        <begin position="290"/>
        <end position="319"/>
    </location>
</feature>
<dbReference type="InterPro" id="IPR001279">
    <property type="entry name" value="Metallo-B-lactamas"/>
</dbReference>
<proteinExistence type="predicted"/>
<dbReference type="GO" id="GO:0030420">
    <property type="term" value="P:establishment of competence for transformation"/>
    <property type="evidence" value="ECO:0007669"/>
    <property type="project" value="InterPro"/>
</dbReference>
<dbReference type="STRING" id="880073.Cabys_558"/>